<gene>
    <name evidence="1" type="ORF">CVLEPA_LOCUS24620</name>
</gene>
<comment type="caution">
    <text evidence="1">The sequence shown here is derived from an EMBL/GenBank/DDBJ whole genome shotgun (WGS) entry which is preliminary data.</text>
</comment>
<protein>
    <submittedName>
        <fullName evidence="1">Uncharacterized protein</fullName>
    </submittedName>
</protein>
<sequence length="170" mass="19180">MSRSHCFTHPDSGWYSLLQYFPELNSRAVFCLPEFLEQPGCRCLAAVRVLKAMLFPAENLGAASCPPKLCSGEASFPPKLQTISRTETETKPLPTEIQSRFFSAGFQKLPHCRWSTRAVSLPSEFQRRRVAGGIREPPPSRQSCRAMFLPPEIKSRLFVLWSLFKATSLT</sequence>
<feature type="non-terminal residue" evidence="1">
    <location>
        <position position="170"/>
    </location>
</feature>
<dbReference type="Proteomes" id="UP001642483">
    <property type="component" value="Unassembled WGS sequence"/>
</dbReference>
<evidence type="ECO:0000313" key="1">
    <source>
        <dbReference type="EMBL" id="CAK8691874.1"/>
    </source>
</evidence>
<name>A0ABP0GMK1_CLALP</name>
<reference evidence="1 2" key="1">
    <citation type="submission" date="2024-02" db="EMBL/GenBank/DDBJ databases">
        <authorList>
            <person name="Daric V."/>
            <person name="Darras S."/>
        </authorList>
    </citation>
    <scope>NUCLEOTIDE SEQUENCE [LARGE SCALE GENOMIC DNA]</scope>
</reference>
<proteinExistence type="predicted"/>
<accession>A0ABP0GMK1</accession>
<keyword evidence="2" id="KW-1185">Reference proteome</keyword>
<evidence type="ECO:0000313" key="2">
    <source>
        <dbReference type="Proteomes" id="UP001642483"/>
    </source>
</evidence>
<dbReference type="EMBL" id="CAWYQH010000125">
    <property type="protein sequence ID" value="CAK8691874.1"/>
    <property type="molecule type" value="Genomic_DNA"/>
</dbReference>
<organism evidence="1 2">
    <name type="scientific">Clavelina lepadiformis</name>
    <name type="common">Light-bulb sea squirt</name>
    <name type="synonym">Ascidia lepadiformis</name>
    <dbReference type="NCBI Taxonomy" id="159417"/>
    <lineage>
        <taxon>Eukaryota</taxon>
        <taxon>Metazoa</taxon>
        <taxon>Chordata</taxon>
        <taxon>Tunicata</taxon>
        <taxon>Ascidiacea</taxon>
        <taxon>Aplousobranchia</taxon>
        <taxon>Clavelinidae</taxon>
        <taxon>Clavelina</taxon>
    </lineage>
</organism>